<accession>A0AAD8AP52</accession>
<evidence type="ECO:0000313" key="2">
    <source>
        <dbReference type="Proteomes" id="UP001233999"/>
    </source>
</evidence>
<protein>
    <submittedName>
        <fullName evidence="1">Uncharacterized protein</fullName>
    </submittedName>
</protein>
<dbReference type="Proteomes" id="UP001233999">
    <property type="component" value="Unassembled WGS sequence"/>
</dbReference>
<reference evidence="1" key="2">
    <citation type="submission" date="2023-05" db="EMBL/GenBank/DDBJ databases">
        <authorList>
            <person name="Fouks B."/>
        </authorList>
    </citation>
    <scope>NUCLEOTIDE SEQUENCE</scope>
    <source>
        <strain evidence="1">Stay&amp;Tobe</strain>
        <tissue evidence="1">Testes</tissue>
    </source>
</reference>
<proteinExistence type="predicted"/>
<sequence>MDVVNIVESSQRPYIRNLTAKPSLTKLTIAGKPSENDVFDQPSEEQSYPDSFTTTILLGNGTPASTTLPSYYNDIIVGRITCNSSANGTLYTSLLDCYNDSFIGGIFGNGSGNGSAVDGSGGEEPLSDVILMGVTSVILGLMILITVI</sequence>
<name>A0AAD8AP52_DIPPU</name>
<feature type="non-terminal residue" evidence="1">
    <location>
        <position position="148"/>
    </location>
</feature>
<keyword evidence="2" id="KW-1185">Reference proteome</keyword>
<evidence type="ECO:0000313" key="1">
    <source>
        <dbReference type="EMBL" id="KAJ9601238.1"/>
    </source>
</evidence>
<reference evidence="1" key="1">
    <citation type="journal article" date="2023" name="IScience">
        <title>Live-bearing cockroach genome reveals convergent evolutionary mechanisms linked to viviparity in insects and beyond.</title>
        <authorList>
            <person name="Fouks B."/>
            <person name="Harrison M.C."/>
            <person name="Mikhailova A.A."/>
            <person name="Marchal E."/>
            <person name="English S."/>
            <person name="Carruthers M."/>
            <person name="Jennings E.C."/>
            <person name="Chiamaka E.L."/>
            <person name="Frigard R.A."/>
            <person name="Pippel M."/>
            <person name="Attardo G.M."/>
            <person name="Benoit J.B."/>
            <person name="Bornberg-Bauer E."/>
            <person name="Tobe S.S."/>
        </authorList>
    </citation>
    <scope>NUCLEOTIDE SEQUENCE</scope>
    <source>
        <strain evidence="1">Stay&amp;Tobe</strain>
    </source>
</reference>
<dbReference type="AlphaFoldDB" id="A0AAD8AP52"/>
<organism evidence="1 2">
    <name type="scientific">Diploptera punctata</name>
    <name type="common">Pacific beetle cockroach</name>
    <dbReference type="NCBI Taxonomy" id="6984"/>
    <lineage>
        <taxon>Eukaryota</taxon>
        <taxon>Metazoa</taxon>
        <taxon>Ecdysozoa</taxon>
        <taxon>Arthropoda</taxon>
        <taxon>Hexapoda</taxon>
        <taxon>Insecta</taxon>
        <taxon>Pterygota</taxon>
        <taxon>Neoptera</taxon>
        <taxon>Polyneoptera</taxon>
        <taxon>Dictyoptera</taxon>
        <taxon>Blattodea</taxon>
        <taxon>Blaberoidea</taxon>
        <taxon>Blaberidae</taxon>
        <taxon>Diplopterinae</taxon>
        <taxon>Diploptera</taxon>
    </lineage>
</organism>
<dbReference type="EMBL" id="JASPKZ010000027">
    <property type="protein sequence ID" value="KAJ9601238.1"/>
    <property type="molecule type" value="Genomic_DNA"/>
</dbReference>
<gene>
    <name evidence="1" type="ORF">L9F63_000604</name>
</gene>
<comment type="caution">
    <text evidence="1">The sequence shown here is derived from an EMBL/GenBank/DDBJ whole genome shotgun (WGS) entry which is preliminary data.</text>
</comment>